<evidence type="ECO:0000313" key="2">
    <source>
        <dbReference type="EMBL" id="MDV7264641.1"/>
    </source>
</evidence>
<gene>
    <name evidence="2" type="ORF">R4315_08785</name>
</gene>
<sequence length="410" mass="45804">MSAAPFRSGSRHRTTFPENLGTSTELMFAVESVRDAWLGHGLCTRPADRATAESAVAQLYRHARSQQPEFVWVRSPAAGSDLIVAEGLSTPMSFDDNGIHCASARIATLVSESRRRMDAGIGRRRPDWPYERRAVEIGRIRSPEDAARLGIGPDGIIRANLWNSLRTTLFGGIAAAIRTLATPAALGVTWYGQQEAHRVAYYDTYRRFGLARFRSDDDELLDVQIALTGATGWWWAFDNVCVMAERPTALRTEPIPDRVHNERRLHDFCAPALEFADGRAVFVQHGTIVPDWVVREPTVERIARERNVEIRRCAIERIGWDTYIDTAGLALVDQADDPGNAGCTLQLYVTPDGWGRRDRILLAVNGSSERDGRRRRYGLHVPTWISSALDAAAWTYGISGTDYARLVRRT</sequence>
<comment type="caution">
    <text evidence="2">The sequence shown here is derived from an EMBL/GenBank/DDBJ whole genome shotgun (WGS) entry which is preliminary data.</text>
</comment>
<dbReference type="Proteomes" id="UP001185863">
    <property type="component" value="Unassembled WGS sequence"/>
</dbReference>
<accession>A0AAE4UXB0</accession>
<feature type="domain" description="DUF6745" evidence="1">
    <location>
        <begin position="210"/>
        <end position="405"/>
    </location>
</feature>
<dbReference type="Pfam" id="PF20530">
    <property type="entry name" value="DUF6745"/>
    <property type="match status" value="1"/>
</dbReference>
<dbReference type="AlphaFoldDB" id="A0AAE4UXB0"/>
<evidence type="ECO:0000313" key="3">
    <source>
        <dbReference type="Proteomes" id="UP001185863"/>
    </source>
</evidence>
<dbReference type="EMBL" id="JAWLUP010000013">
    <property type="protein sequence ID" value="MDV7264641.1"/>
    <property type="molecule type" value="Genomic_DNA"/>
</dbReference>
<evidence type="ECO:0000259" key="1">
    <source>
        <dbReference type="Pfam" id="PF20530"/>
    </source>
</evidence>
<reference evidence="2" key="1">
    <citation type="submission" date="2023-10" db="EMBL/GenBank/DDBJ databases">
        <title>Development of a sustainable strategy for remediation of hydrocarbon-contaminated territories based on the waste exchange concept.</title>
        <authorList>
            <person name="Krivoruchko A."/>
        </authorList>
    </citation>
    <scope>NUCLEOTIDE SEQUENCE</scope>
    <source>
        <strain evidence="2">IEGM 68</strain>
    </source>
</reference>
<protein>
    <recommendedName>
        <fullName evidence="1">DUF6745 domain-containing protein</fullName>
    </recommendedName>
</protein>
<name>A0AAE4UXB0_9NOCA</name>
<dbReference type="InterPro" id="IPR046633">
    <property type="entry name" value="DUF6745"/>
</dbReference>
<dbReference type="RefSeq" id="WP_317744727.1">
    <property type="nucleotide sequence ID" value="NZ_JAWLUP010000013.1"/>
</dbReference>
<organism evidence="2 3">
    <name type="scientific">Rhodococcus oxybenzonivorans</name>
    <dbReference type="NCBI Taxonomy" id="1990687"/>
    <lineage>
        <taxon>Bacteria</taxon>
        <taxon>Bacillati</taxon>
        <taxon>Actinomycetota</taxon>
        <taxon>Actinomycetes</taxon>
        <taxon>Mycobacteriales</taxon>
        <taxon>Nocardiaceae</taxon>
        <taxon>Rhodococcus</taxon>
    </lineage>
</organism>
<proteinExistence type="predicted"/>